<comment type="caution">
    <text evidence="2">The sequence shown here is derived from an EMBL/GenBank/DDBJ whole genome shotgun (WGS) entry which is preliminary data.</text>
</comment>
<organism evidence="2 3">
    <name type="scientific">Marinithermofilum abyssi</name>
    <dbReference type="NCBI Taxonomy" id="1571185"/>
    <lineage>
        <taxon>Bacteria</taxon>
        <taxon>Bacillati</taxon>
        <taxon>Bacillota</taxon>
        <taxon>Bacilli</taxon>
        <taxon>Bacillales</taxon>
        <taxon>Thermoactinomycetaceae</taxon>
        <taxon>Marinithermofilum</taxon>
    </lineage>
</organism>
<name>A0A8J2Y8Q0_9BACL</name>
<dbReference type="AlphaFoldDB" id="A0A8J2Y8Q0"/>
<keyword evidence="1" id="KW-0472">Membrane</keyword>
<evidence type="ECO:0000313" key="3">
    <source>
        <dbReference type="Proteomes" id="UP000625210"/>
    </source>
</evidence>
<evidence type="ECO:0000313" key="2">
    <source>
        <dbReference type="EMBL" id="GGE07354.1"/>
    </source>
</evidence>
<proteinExistence type="predicted"/>
<evidence type="ECO:0000256" key="1">
    <source>
        <dbReference type="SAM" id="Phobius"/>
    </source>
</evidence>
<reference evidence="2" key="2">
    <citation type="submission" date="2020-09" db="EMBL/GenBank/DDBJ databases">
        <authorList>
            <person name="Sun Q."/>
            <person name="Zhou Y."/>
        </authorList>
    </citation>
    <scope>NUCLEOTIDE SEQUENCE</scope>
    <source>
        <strain evidence="2">CGMCC 1.15179</strain>
    </source>
</reference>
<sequence>MVVQNKKITRLKWMLSGYRQIYIIAACFIELAQCGCISFGDKWRIKLLNPDPTRISYLDEMLGPVVC</sequence>
<protein>
    <submittedName>
        <fullName evidence="2">Uncharacterized protein</fullName>
    </submittedName>
</protein>
<keyword evidence="1" id="KW-1133">Transmembrane helix</keyword>
<dbReference type="EMBL" id="BMHQ01000002">
    <property type="protein sequence ID" value="GGE07354.1"/>
    <property type="molecule type" value="Genomic_DNA"/>
</dbReference>
<accession>A0A8J2Y8Q0</accession>
<keyword evidence="1" id="KW-0812">Transmembrane</keyword>
<gene>
    <name evidence="2" type="ORF">GCM10011571_05760</name>
</gene>
<keyword evidence="3" id="KW-1185">Reference proteome</keyword>
<dbReference type="RefSeq" id="WP_188646409.1">
    <property type="nucleotide sequence ID" value="NZ_BMHQ01000002.1"/>
</dbReference>
<feature type="transmembrane region" description="Helical" evidence="1">
    <location>
        <begin position="21"/>
        <end position="40"/>
    </location>
</feature>
<reference evidence="2" key="1">
    <citation type="journal article" date="2014" name="Int. J. Syst. Evol. Microbiol.">
        <title>Complete genome sequence of Corynebacterium casei LMG S-19264T (=DSM 44701T), isolated from a smear-ripened cheese.</title>
        <authorList>
            <consortium name="US DOE Joint Genome Institute (JGI-PGF)"/>
            <person name="Walter F."/>
            <person name="Albersmeier A."/>
            <person name="Kalinowski J."/>
            <person name="Ruckert C."/>
        </authorList>
    </citation>
    <scope>NUCLEOTIDE SEQUENCE</scope>
    <source>
        <strain evidence="2">CGMCC 1.15179</strain>
    </source>
</reference>
<dbReference type="Proteomes" id="UP000625210">
    <property type="component" value="Unassembled WGS sequence"/>
</dbReference>